<keyword evidence="2" id="KW-0472">Membrane</keyword>
<dbReference type="Pfam" id="PF19865">
    <property type="entry name" value="DUF6338"/>
    <property type="match status" value="1"/>
</dbReference>
<gene>
    <name evidence="3" type="ORF">ACH61_02357</name>
</gene>
<dbReference type="EMBL" id="LIIN01000091">
    <property type="protein sequence ID" value="KZX20531.1"/>
    <property type="molecule type" value="Genomic_DNA"/>
</dbReference>
<proteinExistence type="predicted"/>
<feature type="transmembrane region" description="Helical" evidence="2">
    <location>
        <begin position="46"/>
        <end position="68"/>
    </location>
</feature>
<dbReference type="InterPro" id="IPR045919">
    <property type="entry name" value="DUF6338"/>
</dbReference>
<keyword evidence="4" id="KW-1185">Reference proteome</keyword>
<keyword evidence="2" id="KW-0812">Transmembrane</keyword>
<reference evidence="3 4" key="1">
    <citation type="submission" date="2015-08" db="EMBL/GenBank/DDBJ databases">
        <title>Draft Genome Sequence of Rathayibacter sp. Strain VKM Ac-2596 Isolated from Leaf Gall Induced by Plant-Parasitic Nematodes.</title>
        <authorList>
            <person name="Vasilenko O.V."/>
            <person name="Starodumova I.P."/>
            <person name="Tarlachkov S.V."/>
            <person name="Dorofeeva L.V."/>
            <person name="Evtushenko L.I."/>
        </authorList>
    </citation>
    <scope>NUCLEOTIDE SEQUENCE [LARGE SCALE GENOMIC DNA]</scope>
    <source>
        <strain evidence="3 4">VKM Ac-2596</strain>
    </source>
</reference>
<protein>
    <submittedName>
        <fullName evidence="3">Uncharacterized protein</fullName>
    </submittedName>
</protein>
<evidence type="ECO:0000313" key="4">
    <source>
        <dbReference type="Proteomes" id="UP000076717"/>
    </source>
</evidence>
<name>A0A166HG20_9MICO</name>
<feature type="region of interest" description="Disordered" evidence="1">
    <location>
        <begin position="164"/>
        <end position="185"/>
    </location>
</feature>
<feature type="compositionally biased region" description="Basic residues" evidence="1">
    <location>
        <begin position="164"/>
        <end position="174"/>
    </location>
</feature>
<comment type="caution">
    <text evidence="3">The sequence shown here is derived from an EMBL/GenBank/DDBJ whole genome shotgun (WGS) entry which is preliminary data.</text>
</comment>
<evidence type="ECO:0000256" key="2">
    <source>
        <dbReference type="SAM" id="Phobius"/>
    </source>
</evidence>
<evidence type="ECO:0000313" key="3">
    <source>
        <dbReference type="EMBL" id="KZX20531.1"/>
    </source>
</evidence>
<accession>A0A166HG20</accession>
<keyword evidence="2" id="KW-1133">Transmembrane helix</keyword>
<dbReference type="PATRIC" id="fig|1671680.3.peg.2515"/>
<organism evidence="3 4">
    <name type="scientific">Rathayibacter tanaceti</name>
    <dbReference type="NCBI Taxonomy" id="1671680"/>
    <lineage>
        <taxon>Bacteria</taxon>
        <taxon>Bacillati</taxon>
        <taxon>Actinomycetota</taxon>
        <taxon>Actinomycetes</taxon>
        <taxon>Micrococcales</taxon>
        <taxon>Microbacteriaceae</taxon>
        <taxon>Rathayibacter</taxon>
    </lineage>
</organism>
<feature type="transmembrane region" description="Helical" evidence="2">
    <location>
        <begin position="6"/>
        <end position="26"/>
    </location>
</feature>
<sequence>MDLLPTSIWGVALYVFALFPGIAFIFDHEGHRPVSKRSALRETATVVFVSAICAAVLGVVVAIVAAFWPEFRGTVGGRTGGNLTWALENRPVVTLFAIVTLVLATLLGRLMGSKWAFEKGLEKSTTRTTSSVLVLRRRRDRTTAGTTLLAQPPVYRPTEVLRAQRRGRSTRPARGHLEPLQGRWT</sequence>
<evidence type="ECO:0000256" key="1">
    <source>
        <dbReference type="SAM" id="MobiDB-lite"/>
    </source>
</evidence>
<dbReference type="RefSeq" id="WP_068212089.1">
    <property type="nucleotide sequence ID" value="NZ_LIIN01000091.1"/>
</dbReference>
<feature type="transmembrane region" description="Helical" evidence="2">
    <location>
        <begin position="92"/>
        <end position="111"/>
    </location>
</feature>
<dbReference type="AlphaFoldDB" id="A0A166HG20"/>
<dbReference type="Proteomes" id="UP000076717">
    <property type="component" value="Unassembled WGS sequence"/>
</dbReference>